<dbReference type="EMBL" id="WLYK01000001">
    <property type="protein sequence ID" value="MTD13363.1"/>
    <property type="molecule type" value="Genomic_DNA"/>
</dbReference>
<keyword evidence="5 7" id="KW-1133">Transmembrane helix</keyword>
<accession>A0A7K1FJC9</accession>
<keyword evidence="3" id="KW-1003">Cell membrane</keyword>
<comment type="similarity">
    <text evidence="7">Belongs to the binding-protein-dependent transport system permease family.</text>
</comment>
<dbReference type="AlphaFoldDB" id="A0A7K1FJC9"/>
<feature type="transmembrane region" description="Helical" evidence="7">
    <location>
        <begin position="135"/>
        <end position="156"/>
    </location>
</feature>
<feature type="transmembrane region" description="Helical" evidence="7">
    <location>
        <begin position="36"/>
        <end position="57"/>
    </location>
</feature>
<evidence type="ECO:0000256" key="7">
    <source>
        <dbReference type="RuleBase" id="RU363032"/>
    </source>
</evidence>
<feature type="transmembrane region" description="Helical" evidence="7">
    <location>
        <begin position="98"/>
        <end position="123"/>
    </location>
</feature>
<feature type="domain" description="ABC transmembrane type-1" evidence="9">
    <location>
        <begin position="98"/>
        <end position="310"/>
    </location>
</feature>
<dbReference type="Proteomes" id="UP000460221">
    <property type="component" value="Unassembled WGS sequence"/>
</dbReference>
<dbReference type="PROSITE" id="PS50928">
    <property type="entry name" value="ABC_TM1"/>
    <property type="match status" value="1"/>
</dbReference>
<dbReference type="PANTHER" id="PTHR30193">
    <property type="entry name" value="ABC TRANSPORTER PERMEASE PROTEIN"/>
    <property type="match status" value="1"/>
</dbReference>
<name>A0A7K1FJC9_9ACTN</name>
<reference evidence="10 11" key="1">
    <citation type="submission" date="2019-11" db="EMBL/GenBank/DDBJ databases">
        <authorList>
            <person name="Jiang L.-Q."/>
        </authorList>
    </citation>
    <scope>NUCLEOTIDE SEQUENCE [LARGE SCALE GENOMIC DNA]</scope>
    <source>
        <strain evidence="10 11">YIM 132087</strain>
    </source>
</reference>
<proteinExistence type="inferred from homology"/>
<feature type="transmembrane region" description="Helical" evidence="7">
    <location>
        <begin position="162"/>
        <end position="181"/>
    </location>
</feature>
<dbReference type="InterPro" id="IPR000515">
    <property type="entry name" value="MetI-like"/>
</dbReference>
<feature type="transmembrane region" description="Helical" evidence="7">
    <location>
        <begin position="233"/>
        <end position="252"/>
    </location>
</feature>
<dbReference type="CDD" id="cd06261">
    <property type="entry name" value="TM_PBP2"/>
    <property type="match status" value="1"/>
</dbReference>
<keyword evidence="11" id="KW-1185">Reference proteome</keyword>
<dbReference type="InterPro" id="IPR051393">
    <property type="entry name" value="ABC_transporter_permease"/>
</dbReference>
<dbReference type="PANTHER" id="PTHR30193:SF37">
    <property type="entry name" value="INNER MEMBRANE ABC TRANSPORTER PERMEASE PROTEIN YCJO"/>
    <property type="match status" value="1"/>
</dbReference>
<feature type="transmembrane region" description="Helical" evidence="7">
    <location>
        <begin position="294"/>
        <end position="313"/>
    </location>
</feature>
<evidence type="ECO:0000313" key="10">
    <source>
        <dbReference type="EMBL" id="MTD13363.1"/>
    </source>
</evidence>
<dbReference type="InterPro" id="IPR035906">
    <property type="entry name" value="MetI-like_sf"/>
</dbReference>
<comment type="caution">
    <text evidence="10">The sequence shown here is derived from an EMBL/GenBank/DDBJ whole genome shotgun (WGS) entry which is preliminary data.</text>
</comment>
<keyword evidence="2 7" id="KW-0813">Transport</keyword>
<keyword evidence="6 7" id="KW-0472">Membrane</keyword>
<organism evidence="10 11">
    <name type="scientific">Nakamurella alba</name>
    <dbReference type="NCBI Taxonomy" id="2665158"/>
    <lineage>
        <taxon>Bacteria</taxon>
        <taxon>Bacillati</taxon>
        <taxon>Actinomycetota</taxon>
        <taxon>Actinomycetes</taxon>
        <taxon>Nakamurellales</taxon>
        <taxon>Nakamurellaceae</taxon>
        <taxon>Nakamurella</taxon>
    </lineage>
</organism>
<evidence type="ECO:0000256" key="2">
    <source>
        <dbReference type="ARBA" id="ARBA00022448"/>
    </source>
</evidence>
<comment type="subcellular location">
    <subcellularLocation>
        <location evidence="1 7">Cell membrane</location>
        <topology evidence="1 7">Multi-pass membrane protein</topology>
    </subcellularLocation>
</comment>
<feature type="transmembrane region" description="Helical" evidence="7">
    <location>
        <begin position="193"/>
        <end position="213"/>
    </location>
</feature>
<gene>
    <name evidence="10" type="ORF">GIS00_05305</name>
</gene>
<sequence>MSTTHPGPRTGIEVAGSSPSQKVPAARPRRRRNLRVVLFCFALVAPVVLIRVFTAGYPMVQTAVTSLQNDNPTQGPATWAGFDNYTYLAENPQIQGSLFFTAVFAVVSTLLEIVIGLALAVLLNQKFRFRRLARAVNLLPWAIPAVVAGVAFKFALDPQYGVIAGLLNLVGFDGVSWLSEVNPARVSVIGVNVWRNAGFVAVLLLAALQTIPGELYEAAQVDGANAWGQFRRITLPLVMPVVLSAGMFMLIWQVASFDLVLAMTGGGPGTATSVLGYSAYVIGFQNFNFGRSAAVAMVLLVFVCIIGTVFSLARRRYEK</sequence>
<evidence type="ECO:0000256" key="4">
    <source>
        <dbReference type="ARBA" id="ARBA00022692"/>
    </source>
</evidence>
<dbReference type="SUPFAM" id="SSF161098">
    <property type="entry name" value="MetI-like"/>
    <property type="match status" value="1"/>
</dbReference>
<dbReference type="GO" id="GO:0005886">
    <property type="term" value="C:plasma membrane"/>
    <property type="evidence" value="ECO:0007669"/>
    <property type="project" value="UniProtKB-SubCell"/>
</dbReference>
<feature type="transmembrane region" description="Helical" evidence="7">
    <location>
        <begin position="259"/>
        <end position="282"/>
    </location>
</feature>
<evidence type="ECO:0000256" key="8">
    <source>
        <dbReference type="SAM" id="MobiDB-lite"/>
    </source>
</evidence>
<dbReference type="GO" id="GO:0055085">
    <property type="term" value="P:transmembrane transport"/>
    <property type="evidence" value="ECO:0007669"/>
    <property type="project" value="InterPro"/>
</dbReference>
<evidence type="ECO:0000313" key="11">
    <source>
        <dbReference type="Proteomes" id="UP000460221"/>
    </source>
</evidence>
<dbReference type="RefSeq" id="WP_154767233.1">
    <property type="nucleotide sequence ID" value="NZ_WLYK01000001.1"/>
</dbReference>
<dbReference type="Pfam" id="PF00528">
    <property type="entry name" value="BPD_transp_1"/>
    <property type="match status" value="1"/>
</dbReference>
<keyword evidence="4 7" id="KW-0812">Transmembrane</keyword>
<evidence type="ECO:0000256" key="6">
    <source>
        <dbReference type="ARBA" id="ARBA00023136"/>
    </source>
</evidence>
<dbReference type="Gene3D" id="1.10.3720.10">
    <property type="entry name" value="MetI-like"/>
    <property type="match status" value="1"/>
</dbReference>
<evidence type="ECO:0000256" key="5">
    <source>
        <dbReference type="ARBA" id="ARBA00022989"/>
    </source>
</evidence>
<evidence type="ECO:0000256" key="1">
    <source>
        <dbReference type="ARBA" id="ARBA00004651"/>
    </source>
</evidence>
<evidence type="ECO:0000256" key="3">
    <source>
        <dbReference type="ARBA" id="ARBA00022475"/>
    </source>
</evidence>
<feature type="region of interest" description="Disordered" evidence="8">
    <location>
        <begin position="1"/>
        <end position="27"/>
    </location>
</feature>
<evidence type="ECO:0000259" key="9">
    <source>
        <dbReference type="PROSITE" id="PS50928"/>
    </source>
</evidence>
<protein>
    <submittedName>
        <fullName evidence="10">ABC transporter permease subunit</fullName>
    </submittedName>
</protein>